<organism evidence="1 2">
    <name type="scientific">Paramuricea clavata</name>
    <name type="common">Red gorgonian</name>
    <name type="synonym">Violescent sea-whip</name>
    <dbReference type="NCBI Taxonomy" id="317549"/>
    <lineage>
        <taxon>Eukaryota</taxon>
        <taxon>Metazoa</taxon>
        <taxon>Cnidaria</taxon>
        <taxon>Anthozoa</taxon>
        <taxon>Octocorallia</taxon>
        <taxon>Malacalcyonacea</taxon>
        <taxon>Plexauridae</taxon>
        <taxon>Paramuricea</taxon>
    </lineage>
</organism>
<evidence type="ECO:0000313" key="2">
    <source>
        <dbReference type="Proteomes" id="UP001152795"/>
    </source>
</evidence>
<reference evidence="1" key="1">
    <citation type="submission" date="2020-04" db="EMBL/GenBank/DDBJ databases">
        <authorList>
            <person name="Alioto T."/>
            <person name="Alioto T."/>
            <person name="Gomez Garrido J."/>
        </authorList>
    </citation>
    <scope>NUCLEOTIDE SEQUENCE</scope>
    <source>
        <strain evidence="1">A484AB</strain>
    </source>
</reference>
<dbReference type="Proteomes" id="UP001152795">
    <property type="component" value="Unassembled WGS sequence"/>
</dbReference>
<accession>A0A6S7KZ08</accession>
<dbReference type="AlphaFoldDB" id="A0A6S7KZ08"/>
<sequence>MDPRSDDVVSSMRCKSAANLCSGEEIEEEANTTSSCSNQSLGWALLNDLNSTLGSRFLQLSFSGSMGLCPEAAAIDKAITVLSHCIASLLCDFLKSDIFSSERDVFDDSHSRYASSKVLTIERIADERALAASGGQDSTSLFSADCTRELRRSVKLLYFSRRIRSSFFFGAIFQELELPRRVRKSEDFPRLTGCAWRGKSNLVDEGLRGDQVSAGSPIKGLRNPLVTKNPRNK</sequence>
<evidence type="ECO:0000313" key="1">
    <source>
        <dbReference type="EMBL" id="CAB4046031.1"/>
    </source>
</evidence>
<dbReference type="EMBL" id="CACRXK020044830">
    <property type="protein sequence ID" value="CAB4046031.1"/>
    <property type="molecule type" value="Genomic_DNA"/>
</dbReference>
<name>A0A6S7KZ08_PARCT</name>
<protein>
    <submittedName>
        <fullName evidence="1">Uncharacterized protein</fullName>
    </submittedName>
</protein>
<gene>
    <name evidence="1" type="ORF">PACLA_8A057372</name>
</gene>
<keyword evidence="2" id="KW-1185">Reference proteome</keyword>
<comment type="caution">
    <text evidence="1">The sequence shown here is derived from an EMBL/GenBank/DDBJ whole genome shotgun (WGS) entry which is preliminary data.</text>
</comment>
<proteinExistence type="predicted"/>